<dbReference type="InterPro" id="IPR035901">
    <property type="entry name" value="GIY-YIG_endonuc_sf"/>
</dbReference>
<dbReference type="PANTHER" id="PTHR34477:SF1">
    <property type="entry name" value="UPF0213 PROTEIN YHBQ"/>
    <property type="match status" value="1"/>
</dbReference>
<proteinExistence type="inferred from homology"/>
<name>A0A1F6M7D4_9BACT</name>
<dbReference type="Gene3D" id="3.40.1440.10">
    <property type="entry name" value="GIY-YIG endonuclease"/>
    <property type="match status" value="1"/>
</dbReference>
<evidence type="ECO:0000313" key="4">
    <source>
        <dbReference type="Proteomes" id="UP000176282"/>
    </source>
</evidence>
<gene>
    <name evidence="3" type="ORF">A3J66_01210</name>
</gene>
<comment type="caution">
    <text evidence="3">The sequence shown here is derived from an EMBL/GenBank/DDBJ whole genome shotgun (WGS) entry which is preliminary data.</text>
</comment>
<dbReference type="Pfam" id="PF01541">
    <property type="entry name" value="GIY-YIG"/>
    <property type="match status" value="1"/>
</dbReference>
<reference evidence="3 4" key="1">
    <citation type="journal article" date="2016" name="Nat. Commun.">
        <title>Thousands of microbial genomes shed light on interconnected biogeochemical processes in an aquifer system.</title>
        <authorList>
            <person name="Anantharaman K."/>
            <person name="Brown C.T."/>
            <person name="Hug L.A."/>
            <person name="Sharon I."/>
            <person name="Castelle C.J."/>
            <person name="Probst A.J."/>
            <person name="Thomas B.C."/>
            <person name="Singh A."/>
            <person name="Wilkins M.J."/>
            <person name="Karaoz U."/>
            <person name="Brodie E.L."/>
            <person name="Williams K.H."/>
            <person name="Hubbard S.S."/>
            <person name="Banfield J.F."/>
        </authorList>
    </citation>
    <scope>NUCLEOTIDE SEQUENCE [LARGE SCALE GENOMIC DNA]</scope>
</reference>
<dbReference type="InterPro" id="IPR050190">
    <property type="entry name" value="UPF0213_domain"/>
</dbReference>
<organism evidence="3 4">
    <name type="scientific">Candidatus Magasanikbacteria bacterium RIFCSPHIGHO2_02_FULL_47_14</name>
    <dbReference type="NCBI Taxonomy" id="1798680"/>
    <lineage>
        <taxon>Bacteria</taxon>
        <taxon>Candidatus Magasanikiibacteriota</taxon>
    </lineage>
</organism>
<evidence type="ECO:0000313" key="3">
    <source>
        <dbReference type="EMBL" id="OGH67468.1"/>
    </source>
</evidence>
<dbReference type="AlphaFoldDB" id="A0A1F6M7D4"/>
<dbReference type="InterPro" id="IPR000305">
    <property type="entry name" value="GIY-YIG_endonuc"/>
</dbReference>
<dbReference type="PANTHER" id="PTHR34477">
    <property type="entry name" value="UPF0213 PROTEIN YHBQ"/>
    <property type="match status" value="1"/>
</dbReference>
<protein>
    <recommendedName>
        <fullName evidence="2">GIY-YIG domain-containing protein</fullName>
    </recommendedName>
</protein>
<feature type="domain" description="GIY-YIG" evidence="2">
    <location>
        <begin position="1"/>
        <end position="75"/>
    </location>
</feature>
<accession>A0A1F6M7D4</accession>
<sequence>MWYVYYLYSQEKNIYYIGKTCDIKRRLTEHNNHEEKFTKRTKNWNLVGLIECETSIIATRIERKLKKAKNKKYVQWYFQKNGIKV</sequence>
<dbReference type="EMBL" id="MFQB01000032">
    <property type="protein sequence ID" value="OGH67468.1"/>
    <property type="molecule type" value="Genomic_DNA"/>
</dbReference>
<evidence type="ECO:0000259" key="2">
    <source>
        <dbReference type="PROSITE" id="PS50164"/>
    </source>
</evidence>
<dbReference type="PROSITE" id="PS50164">
    <property type="entry name" value="GIY_YIG"/>
    <property type="match status" value="1"/>
</dbReference>
<dbReference type="SUPFAM" id="SSF82771">
    <property type="entry name" value="GIY-YIG endonuclease"/>
    <property type="match status" value="1"/>
</dbReference>
<comment type="similarity">
    <text evidence="1">Belongs to the UPF0213 family.</text>
</comment>
<dbReference type="Proteomes" id="UP000176282">
    <property type="component" value="Unassembled WGS sequence"/>
</dbReference>
<evidence type="ECO:0000256" key="1">
    <source>
        <dbReference type="ARBA" id="ARBA00007435"/>
    </source>
</evidence>
<dbReference type="STRING" id="1798680.A3J66_01210"/>